<gene>
    <name evidence="1" type="ORF">RUM43_012487</name>
</gene>
<evidence type="ECO:0000313" key="1">
    <source>
        <dbReference type="EMBL" id="KAK6619727.1"/>
    </source>
</evidence>
<dbReference type="Proteomes" id="UP001372834">
    <property type="component" value="Unassembled WGS sequence"/>
</dbReference>
<organism evidence="1 2">
    <name type="scientific">Polyplax serrata</name>
    <name type="common">Common mouse louse</name>
    <dbReference type="NCBI Taxonomy" id="468196"/>
    <lineage>
        <taxon>Eukaryota</taxon>
        <taxon>Metazoa</taxon>
        <taxon>Ecdysozoa</taxon>
        <taxon>Arthropoda</taxon>
        <taxon>Hexapoda</taxon>
        <taxon>Insecta</taxon>
        <taxon>Pterygota</taxon>
        <taxon>Neoptera</taxon>
        <taxon>Paraneoptera</taxon>
        <taxon>Psocodea</taxon>
        <taxon>Troctomorpha</taxon>
        <taxon>Phthiraptera</taxon>
        <taxon>Anoplura</taxon>
        <taxon>Polyplacidae</taxon>
        <taxon>Polyplax</taxon>
    </lineage>
</organism>
<evidence type="ECO:0000313" key="2">
    <source>
        <dbReference type="Proteomes" id="UP001372834"/>
    </source>
</evidence>
<reference evidence="1 2" key="1">
    <citation type="submission" date="2023-10" db="EMBL/GenBank/DDBJ databases">
        <title>Genomes of two closely related lineages of the louse Polyplax serrata with different host specificities.</title>
        <authorList>
            <person name="Martinu J."/>
            <person name="Tarabai H."/>
            <person name="Stefka J."/>
            <person name="Hypsa V."/>
        </authorList>
    </citation>
    <scope>NUCLEOTIDE SEQUENCE [LARGE SCALE GENOMIC DNA]</scope>
    <source>
        <strain evidence="1">HR10_N</strain>
    </source>
</reference>
<comment type="caution">
    <text evidence="1">The sequence shown here is derived from an EMBL/GenBank/DDBJ whole genome shotgun (WGS) entry which is preliminary data.</text>
</comment>
<sequence length="76" mass="8605">MVEPCRWSHTDALTRLSARIKARRKDKEPSSSGGEDPKLYLEEAVLERKLQDIDLKALVALPAGLDYNEWLASHSK</sequence>
<protein>
    <submittedName>
        <fullName evidence="1">Uncharacterized protein</fullName>
    </submittedName>
</protein>
<dbReference type="Gene3D" id="1.20.140.30">
    <property type="entry name" value="MOB kinase activator"/>
    <property type="match status" value="1"/>
</dbReference>
<dbReference type="SUPFAM" id="SSF101152">
    <property type="entry name" value="Mob1/phocein"/>
    <property type="match status" value="1"/>
</dbReference>
<proteinExistence type="predicted"/>
<dbReference type="EMBL" id="JAWJWE010000040">
    <property type="protein sequence ID" value="KAK6619727.1"/>
    <property type="molecule type" value="Genomic_DNA"/>
</dbReference>
<accession>A0AAN8PDQ1</accession>
<dbReference type="InterPro" id="IPR036703">
    <property type="entry name" value="MOB_kinase_act_sf"/>
</dbReference>
<dbReference type="AlphaFoldDB" id="A0AAN8PDQ1"/>
<name>A0AAN8PDQ1_POLSC</name>